<protein>
    <submittedName>
        <fullName evidence="1">Uncharacterized protein</fullName>
    </submittedName>
</protein>
<dbReference type="Proteomes" id="UP001525961">
    <property type="component" value="Unassembled WGS sequence"/>
</dbReference>
<proteinExistence type="predicted"/>
<dbReference type="RefSeq" id="WP_261234981.1">
    <property type="nucleotide sequence ID" value="NZ_JAMXFA010000007.1"/>
</dbReference>
<reference evidence="1 2" key="1">
    <citation type="journal article" date="2022" name="Front. Microbiol.">
        <title>High genomic differentiation and limited gene flow indicate recent cryptic speciation within the genus Laspinema (cyanobacteria).</title>
        <authorList>
            <person name="Stanojkovic A."/>
            <person name="Skoupy S."/>
            <person name="Skaloud P."/>
            <person name="Dvorak P."/>
        </authorList>
    </citation>
    <scope>NUCLEOTIDE SEQUENCE [LARGE SCALE GENOMIC DNA]</scope>
    <source>
        <strain evidence="1 2">D3b</strain>
    </source>
</reference>
<keyword evidence="2" id="KW-1185">Reference proteome</keyword>
<gene>
    <name evidence="1" type="ORF">NG792_07335</name>
</gene>
<name>A0ABT2N4B7_9CYAN</name>
<organism evidence="1 2">
    <name type="scientific">Laspinema olomoucense D3b</name>
    <dbReference type="NCBI Taxonomy" id="2953688"/>
    <lineage>
        <taxon>Bacteria</taxon>
        <taxon>Bacillati</taxon>
        <taxon>Cyanobacteriota</taxon>
        <taxon>Cyanophyceae</taxon>
        <taxon>Oscillatoriophycideae</taxon>
        <taxon>Oscillatoriales</taxon>
        <taxon>Laspinemataceae</taxon>
        <taxon>Laspinema</taxon>
        <taxon>Laspinema olomoucense</taxon>
    </lineage>
</organism>
<sequence length="60" mass="6560">MTKGLEMHRIRIRYGDRYLGIKAARAKISGFACPSATDIPVIDAQCGSCVAGLILAEFFR</sequence>
<evidence type="ECO:0000313" key="1">
    <source>
        <dbReference type="EMBL" id="MCT7977512.1"/>
    </source>
</evidence>
<accession>A0ABT2N4B7</accession>
<evidence type="ECO:0000313" key="2">
    <source>
        <dbReference type="Proteomes" id="UP001525961"/>
    </source>
</evidence>
<comment type="caution">
    <text evidence="1">The sequence shown here is derived from an EMBL/GenBank/DDBJ whole genome shotgun (WGS) entry which is preliminary data.</text>
</comment>
<dbReference type="EMBL" id="JAMXFA010000007">
    <property type="protein sequence ID" value="MCT7977512.1"/>
    <property type="molecule type" value="Genomic_DNA"/>
</dbReference>